<protein>
    <recommendedName>
        <fullName evidence="3">TNase-like domain-containing protein</fullName>
    </recommendedName>
</protein>
<evidence type="ECO:0000313" key="2">
    <source>
        <dbReference type="Proteomes" id="UP000823561"/>
    </source>
</evidence>
<dbReference type="PANTHER" id="PTHR28434">
    <property type="entry name" value="PROTEIN C3ORF33"/>
    <property type="match status" value="1"/>
</dbReference>
<accession>A0AAV6G328</accession>
<dbReference type="InterPro" id="IPR042421">
    <property type="entry name" value="C3orf33-like"/>
</dbReference>
<gene>
    <name evidence="1" type="ORF">AALO_G00197550</name>
</gene>
<dbReference type="InterPro" id="IPR035437">
    <property type="entry name" value="SNase_OB-fold_sf"/>
</dbReference>
<name>A0AAV6G328_9TELE</name>
<evidence type="ECO:0008006" key="3">
    <source>
        <dbReference type="Google" id="ProtNLM"/>
    </source>
</evidence>
<comment type="caution">
    <text evidence="1">The sequence shown here is derived from an EMBL/GenBank/DDBJ whole genome shotgun (WGS) entry which is preliminary data.</text>
</comment>
<dbReference type="SUPFAM" id="SSF50199">
    <property type="entry name" value="Staphylococcal nuclease"/>
    <property type="match status" value="1"/>
</dbReference>
<dbReference type="PANTHER" id="PTHR28434:SF1">
    <property type="entry name" value="PROTEIN C3ORF33"/>
    <property type="match status" value="1"/>
</dbReference>
<sequence length="252" mass="28288">MPDERPDILNVPDKAKTNLNIIAIVSKVADDNLTIVRSVSTGLAIVGIVILGRSIKLLTKFNAASEIPSRFIKRNVGLRGRVCSITDKGLEVEHIPIYVPVLSPLLMKYQAGAPLQVRLAGVELTPEGWDWLRRQLRPAETVWLKLIRKEGDSLDCFVSRGQGFLLGTSLNEQVLQQGLARSTPILGLDHRSRVYWRLHKRLLKAELKAERKGRGLWREDDLRERVSAVVRENIVVKGVKRLLSLISGTKEQ</sequence>
<evidence type="ECO:0000313" key="1">
    <source>
        <dbReference type="EMBL" id="KAG5269034.1"/>
    </source>
</evidence>
<dbReference type="Gene3D" id="2.40.50.90">
    <property type="match status" value="1"/>
</dbReference>
<organism evidence="1 2">
    <name type="scientific">Alosa alosa</name>
    <name type="common">allis shad</name>
    <dbReference type="NCBI Taxonomy" id="278164"/>
    <lineage>
        <taxon>Eukaryota</taxon>
        <taxon>Metazoa</taxon>
        <taxon>Chordata</taxon>
        <taxon>Craniata</taxon>
        <taxon>Vertebrata</taxon>
        <taxon>Euteleostomi</taxon>
        <taxon>Actinopterygii</taxon>
        <taxon>Neopterygii</taxon>
        <taxon>Teleostei</taxon>
        <taxon>Clupei</taxon>
        <taxon>Clupeiformes</taxon>
        <taxon>Clupeoidei</taxon>
        <taxon>Clupeidae</taxon>
        <taxon>Alosa</taxon>
    </lineage>
</organism>
<keyword evidence="2" id="KW-1185">Reference proteome</keyword>
<dbReference type="Proteomes" id="UP000823561">
    <property type="component" value="Chromosome 15"/>
</dbReference>
<dbReference type="GO" id="GO:0005615">
    <property type="term" value="C:extracellular space"/>
    <property type="evidence" value="ECO:0007669"/>
    <property type="project" value="TreeGrafter"/>
</dbReference>
<dbReference type="AlphaFoldDB" id="A0AAV6G328"/>
<reference evidence="1" key="1">
    <citation type="submission" date="2020-10" db="EMBL/GenBank/DDBJ databases">
        <title>Chromosome-scale genome assembly of the Allis shad, Alosa alosa.</title>
        <authorList>
            <person name="Margot Z."/>
            <person name="Christophe K."/>
            <person name="Cabau C."/>
            <person name="Louis A."/>
            <person name="Berthelot C."/>
            <person name="Parey E."/>
            <person name="Roest Crollius H."/>
            <person name="Montfort J."/>
            <person name="Robinson-Rechavi M."/>
            <person name="Bucao C."/>
            <person name="Bouchez O."/>
            <person name="Gislard M."/>
            <person name="Lluch J."/>
            <person name="Milhes M."/>
            <person name="Lampietro C."/>
            <person name="Lopez Roques C."/>
            <person name="Donnadieu C."/>
            <person name="Braasch I."/>
            <person name="Desvignes T."/>
            <person name="Postlethwait J."/>
            <person name="Bobe J."/>
            <person name="Guiguen Y."/>
        </authorList>
    </citation>
    <scope>NUCLEOTIDE SEQUENCE</scope>
    <source>
        <strain evidence="1">M-15738</strain>
        <tissue evidence="1">Blood</tissue>
    </source>
</reference>
<dbReference type="EMBL" id="JADWDJ010000015">
    <property type="protein sequence ID" value="KAG5269034.1"/>
    <property type="molecule type" value="Genomic_DNA"/>
</dbReference>
<proteinExistence type="predicted"/>